<organism evidence="1 2">
    <name type="scientific">Priestia iocasae</name>
    <dbReference type="NCBI Taxonomy" id="2291674"/>
    <lineage>
        <taxon>Bacteria</taxon>
        <taxon>Bacillati</taxon>
        <taxon>Bacillota</taxon>
        <taxon>Bacilli</taxon>
        <taxon>Bacillales</taxon>
        <taxon>Bacillaceae</taxon>
        <taxon>Priestia</taxon>
    </lineage>
</organism>
<reference evidence="1 2" key="1">
    <citation type="submission" date="2021-01" db="EMBL/GenBank/DDBJ databases">
        <title>Genomic Encyclopedia of Type Strains, Phase IV (KMG-IV): sequencing the most valuable type-strain genomes for metagenomic binning, comparative biology and taxonomic classification.</title>
        <authorList>
            <person name="Goeker M."/>
        </authorList>
    </citation>
    <scope>NUCLEOTIDE SEQUENCE [LARGE SCALE GENOMIC DNA]</scope>
    <source>
        <strain evidence="1 2">DSM 104297</strain>
    </source>
</reference>
<gene>
    <name evidence="1" type="ORF">JOC83_000042</name>
</gene>
<accession>A0ABS2QP37</accession>
<evidence type="ECO:0000313" key="2">
    <source>
        <dbReference type="Proteomes" id="UP000809829"/>
    </source>
</evidence>
<sequence>MKDKKHPQHQYEYDQAGEQETFQQLMDSYASGVVGDGYMAQPIEDVEAKSDSELYE</sequence>
<proteinExistence type="predicted"/>
<name>A0ABS2QP37_9BACI</name>
<keyword evidence="2" id="KW-1185">Reference proteome</keyword>
<comment type="caution">
    <text evidence="1">The sequence shown here is derived from an EMBL/GenBank/DDBJ whole genome shotgun (WGS) entry which is preliminary data.</text>
</comment>
<dbReference type="RefSeq" id="WP_205182412.1">
    <property type="nucleotide sequence ID" value="NZ_JAFBFC010000001.1"/>
</dbReference>
<evidence type="ECO:0000313" key="1">
    <source>
        <dbReference type="EMBL" id="MBM7701216.1"/>
    </source>
</evidence>
<evidence type="ECO:0008006" key="3">
    <source>
        <dbReference type="Google" id="ProtNLM"/>
    </source>
</evidence>
<dbReference type="EMBL" id="JAFBFC010000001">
    <property type="protein sequence ID" value="MBM7701216.1"/>
    <property type="molecule type" value="Genomic_DNA"/>
</dbReference>
<dbReference type="Proteomes" id="UP000809829">
    <property type="component" value="Unassembled WGS sequence"/>
</dbReference>
<protein>
    <recommendedName>
        <fullName evidence="3">DUF4025 domain-containing protein</fullName>
    </recommendedName>
</protein>